<dbReference type="EMBL" id="FSFA01000001">
    <property type="protein sequence ID" value="SHW96817.1"/>
    <property type="molecule type" value="Genomic_DNA"/>
</dbReference>
<name>A0A9Q7WHP7_9MYCO</name>
<keyword evidence="1" id="KW-0472">Membrane</keyword>
<evidence type="ECO:0000313" key="2">
    <source>
        <dbReference type="EMBL" id="SHW96817.1"/>
    </source>
</evidence>
<organism evidence="2 3">
    <name type="scientific">Mycobacteroides abscessus subsp. bolletii</name>
    <dbReference type="NCBI Taxonomy" id="319705"/>
    <lineage>
        <taxon>Bacteria</taxon>
        <taxon>Bacillati</taxon>
        <taxon>Actinomycetota</taxon>
        <taxon>Actinomycetes</taxon>
        <taxon>Mycobacteriales</taxon>
        <taxon>Mycobacteriaceae</taxon>
        <taxon>Mycobacteroides</taxon>
        <taxon>Mycobacteroides abscessus</taxon>
    </lineage>
</organism>
<keyword evidence="1" id="KW-0812">Transmembrane</keyword>
<feature type="transmembrane region" description="Helical" evidence="1">
    <location>
        <begin position="157"/>
        <end position="181"/>
    </location>
</feature>
<feature type="transmembrane region" description="Helical" evidence="1">
    <location>
        <begin position="53"/>
        <end position="70"/>
    </location>
</feature>
<dbReference type="AlphaFoldDB" id="A0A9Q7WHP7"/>
<feature type="transmembrane region" description="Helical" evidence="1">
    <location>
        <begin position="29"/>
        <end position="47"/>
    </location>
</feature>
<dbReference type="Proteomes" id="UP000185183">
    <property type="component" value="Unassembled WGS sequence"/>
</dbReference>
<evidence type="ECO:0000256" key="1">
    <source>
        <dbReference type="SAM" id="Phobius"/>
    </source>
</evidence>
<gene>
    <name evidence="2" type="ORF">SAMEA2275694_01046</name>
</gene>
<evidence type="ECO:0008006" key="4">
    <source>
        <dbReference type="Google" id="ProtNLM"/>
    </source>
</evidence>
<sequence length="288" mass="31117">MGHSKLLVRAFHIVVIMSGRTRNTPKVDFRRLFVLLFTPLLVLGPWVTNSPVWFSLFCTVFFGLGWFVTLRNGDLPAYSRNPPAAYWMAVPWQWRADGRDHSGVRIPLRYSPGPLGIAVLAAVGLALLAPVVMRVAAGGDVFAHPATGAHTPKEGTAYAVAFYGSLAFGIVALGGAAKFLIDLPVARHSVLLSHEGLWVPGQHQVLSWTELGGVSETDRTRSRVKYGVLGRDGARLAALSTEPAALPLHLIVDGLQHDPMLIARLHQRSAAEDVNALVLGHADSDTAF</sequence>
<proteinExistence type="predicted"/>
<reference evidence="2 3" key="1">
    <citation type="submission" date="2016-11" db="EMBL/GenBank/DDBJ databases">
        <authorList>
            <consortium name="Pathogen Informatics"/>
        </authorList>
    </citation>
    <scope>NUCLEOTIDE SEQUENCE [LARGE SCALE GENOMIC DNA]</scope>
    <source>
        <strain evidence="2 3">968</strain>
    </source>
</reference>
<comment type="caution">
    <text evidence="2">The sequence shown here is derived from an EMBL/GenBank/DDBJ whole genome shotgun (WGS) entry which is preliminary data.</text>
</comment>
<protein>
    <recommendedName>
        <fullName evidence="4">Transmembrane protein</fullName>
    </recommendedName>
</protein>
<feature type="transmembrane region" description="Helical" evidence="1">
    <location>
        <begin position="115"/>
        <end position="137"/>
    </location>
</feature>
<accession>A0A9Q7WHP7</accession>
<evidence type="ECO:0000313" key="3">
    <source>
        <dbReference type="Proteomes" id="UP000185183"/>
    </source>
</evidence>
<keyword evidence="1" id="KW-1133">Transmembrane helix</keyword>